<sequence length="252" mass="29524">MATVTVIILAKNEEQHMKDCIASAQFADEVLLIDDGSTDKTVEIAESMGARVVHHAMNGDWSQQRRFAVEEARSEWIFFLDADERISPELQREVQDVLAKNEKKAYWIERSNVFHHNKATHGVLRPDYVLRFMPKEGTNIEGFVHETISSTYPEAKLHGKMYHYTYDNWHQYFNKFNNYTTLAAKKYKENGKSCSFVKDILIRPSWAFFKVYILDRGFLDGKMGFILSVNHYFYTMIKYVKLYYLLKSNGKL</sequence>
<reference evidence="3" key="2">
    <citation type="submission" date="2023-05" db="EMBL/GenBank/DDBJ databases">
        <title>Cataloging the Phylogenetic Diversity of Human Bladder Bacteria.</title>
        <authorList>
            <person name="Du J."/>
        </authorList>
    </citation>
    <scope>NUCLEOTIDE SEQUENCE</scope>
    <source>
        <strain evidence="3">UMB10101</strain>
    </source>
</reference>
<name>A0A133S087_9FIRM</name>
<evidence type="ECO:0000313" key="4">
    <source>
        <dbReference type="Proteomes" id="UP000070226"/>
    </source>
</evidence>
<gene>
    <name evidence="2" type="ORF">HMPREF3233_01889</name>
    <name evidence="3" type="ORF">QP520_06705</name>
</gene>
<dbReference type="GO" id="GO:0016757">
    <property type="term" value="F:glycosyltransferase activity"/>
    <property type="evidence" value="ECO:0007669"/>
    <property type="project" value="UniProtKB-KW"/>
</dbReference>
<dbReference type="EMBL" id="JASORJ010000010">
    <property type="protein sequence ID" value="MDK7357314.1"/>
    <property type="molecule type" value="Genomic_DNA"/>
</dbReference>
<dbReference type="CDD" id="cd02511">
    <property type="entry name" value="Beta4Glucosyltransferase"/>
    <property type="match status" value="1"/>
</dbReference>
<evidence type="ECO:0000313" key="3">
    <source>
        <dbReference type="EMBL" id="MDK7357314.1"/>
    </source>
</evidence>
<dbReference type="Proteomes" id="UP001236274">
    <property type="component" value="Unassembled WGS sequence"/>
</dbReference>
<evidence type="ECO:0000259" key="1">
    <source>
        <dbReference type="Pfam" id="PF00535"/>
    </source>
</evidence>
<accession>A0A133S087</accession>
<dbReference type="EC" id="2.4.-.-" evidence="3"/>
<dbReference type="PATRIC" id="fig|39777.7.peg.1852"/>
<dbReference type="Gene3D" id="3.90.550.10">
    <property type="entry name" value="Spore Coat Polysaccharide Biosynthesis Protein SpsA, Chain A"/>
    <property type="match status" value="1"/>
</dbReference>
<keyword evidence="2" id="KW-0808">Transferase</keyword>
<dbReference type="PANTHER" id="PTHR43630:SF2">
    <property type="entry name" value="GLYCOSYLTRANSFERASE"/>
    <property type="match status" value="1"/>
</dbReference>
<dbReference type="InterPro" id="IPR029044">
    <property type="entry name" value="Nucleotide-diphossugar_trans"/>
</dbReference>
<dbReference type="PANTHER" id="PTHR43630">
    <property type="entry name" value="POLY-BETA-1,6-N-ACETYL-D-GLUCOSAMINE SYNTHASE"/>
    <property type="match status" value="1"/>
</dbReference>
<dbReference type="InterPro" id="IPR001173">
    <property type="entry name" value="Glyco_trans_2-like"/>
</dbReference>
<dbReference type="STRING" id="39777.B7L28_00080"/>
<evidence type="ECO:0000313" key="2">
    <source>
        <dbReference type="EMBL" id="KXA61471.1"/>
    </source>
</evidence>
<dbReference type="SUPFAM" id="SSF53448">
    <property type="entry name" value="Nucleotide-diphospho-sugar transferases"/>
    <property type="match status" value="1"/>
</dbReference>
<keyword evidence="3" id="KW-0328">Glycosyltransferase</keyword>
<dbReference type="EMBL" id="LRQT01000116">
    <property type="protein sequence ID" value="KXA61471.1"/>
    <property type="molecule type" value="Genomic_DNA"/>
</dbReference>
<organism evidence="2">
    <name type="scientific">Veillonella atypica</name>
    <dbReference type="NCBI Taxonomy" id="39777"/>
    <lineage>
        <taxon>Bacteria</taxon>
        <taxon>Bacillati</taxon>
        <taxon>Bacillota</taxon>
        <taxon>Negativicutes</taxon>
        <taxon>Veillonellales</taxon>
        <taxon>Veillonellaceae</taxon>
        <taxon>Veillonella</taxon>
    </lineage>
</organism>
<proteinExistence type="predicted"/>
<dbReference type="AlphaFoldDB" id="A0A133S087"/>
<dbReference type="Proteomes" id="UP000070226">
    <property type="component" value="Unassembled WGS sequence"/>
</dbReference>
<comment type="caution">
    <text evidence="2">The sequence shown here is derived from an EMBL/GenBank/DDBJ whole genome shotgun (WGS) entry which is preliminary data.</text>
</comment>
<feature type="domain" description="Glycosyltransferase 2-like" evidence="1">
    <location>
        <begin position="5"/>
        <end position="128"/>
    </location>
</feature>
<dbReference type="RefSeq" id="WP_005383678.1">
    <property type="nucleotide sequence ID" value="NZ_CBCSFX010000017.1"/>
</dbReference>
<reference evidence="2 4" key="1">
    <citation type="submission" date="2016-01" db="EMBL/GenBank/DDBJ databases">
        <authorList>
            <person name="Oliw E.H."/>
        </authorList>
    </citation>
    <scope>NUCLEOTIDE SEQUENCE [LARGE SCALE GENOMIC DNA]</scope>
    <source>
        <strain evidence="2 4">CMW7756B</strain>
    </source>
</reference>
<protein>
    <submittedName>
        <fullName evidence="3">Glycosyltransferase family 2 protein</fullName>
        <ecNumber evidence="3">2.4.-.-</ecNumber>
    </submittedName>
    <submittedName>
        <fullName evidence="2">Glycosyltransferase, group 2 family protein</fullName>
    </submittedName>
</protein>
<dbReference type="Pfam" id="PF00535">
    <property type="entry name" value="Glycos_transf_2"/>
    <property type="match status" value="1"/>
</dbReference>